<dbReference type="Pfam" id="PF13458">
    <property type="entry name" value="Peripla_BP_6"/>
    <property type="match status" value="1"/>
</dbReference>
<dbReference type="Gene3D" id="3.40.50.2300">
    <property type="match status" value="2"/>
</dbReference>
<dbReference type="SUPFAM" id="SSF53822">
    <property type="entry name" value="Periplasmic binding protein-like I"/>
    <property type="match status" value="1"/>
</dbReference>
<evidence type="ECO:0000256" key="1">
    <source>
        <dbReference type="ARBA" id="ARBA00010062"/>
    </source>
</evidence>
<sequence length="589" mass="66402">MRKLFLLVAIASIGFSALGQSAQNSYLSGKQYFAEGKYAMAMAVLQPLTSSSADASLAPYASFFYALSAYQSGEITKGQDMLMQVAQRYPNWEKMEEVKLWRAKMHLDQREFFSALDLTLDIKETPVRKRAEELKASAFAKENSPEMLKRIFDRYNTDTTVAKAYARALANSEVPQGEEMLDFLAQEFDLEIFSLKKQITFNLPLIEKDTFQVAVFLPFMLNDLNFSASKKSNQFVLDLYQGIKLAVEELNAKGMPVRLYAYDTQKNALTTRNILSLPEIKGMDLIIGPLYPGPSKLVFEFAYENAINIINPLSTNSSLVKDNPYSFLAKPTAEDMGKAAGLFARKYFPKKAVMIFYGANERDSLMAAAYKQVLAADSFPIVMERKVSSKNSRDILNILTHSQFRKELNEQGDTIIVRNDADGKVRVDEMTILTIPHDSIGHIFVAAGEQLIASNTISGIDTRGDAIPLLTLEDWLDYETMSFEQLERLNVHFIAPEFIEYATESMEGFKDVFLEKTATLPSSNAILGYDIMHFAGYMLHTYGKFFQTGFNQEGFHKANFLQGFDYTNSQSNTVIPIIHFEDAELIKVN</sequence>
<dbReference type="RefSeq" id="WP_320003357.1">
    <property type="nucleotide sequence ID" value="NZ_JAUHJS010000002.1"/>
</dbReference>
<accession>A0ABT8F3N1</accession>
<dbReference type="InterPro" id="IPR011990">
    <property type="entry name" value="TPR-like_helical_dom_sf"/>
</dbReference>
<evidence type="ECO:0000256" key="3">
    <source>
        <dbReference type="SAM" id="SignalP"/>
    </source>
</evidence>
<proteinExistence type="inferred from homology"/>
<dbReference type="Proteomes" id="UP001168552">
    <property type="component" value="Unassembled WGS sequence"/>
</dbReference>
<dbReference type="InterPro" id="IPR028081">
    <property type="entry name" value="Leu-bd"/>
</dbReference>
<keyword evidence="2 3" id="KW-0732">Signal</keyword>
<organism evidence="5 6">
    <name type="scientific">Shiella aurantiaca</name>
    <dbReference type="NCBI Taxonomy" id="3058365"/>
    <lineage>
        <taxon>Bacteria</taxon>
        <taxon>Pseudomonadati</taxon>
        <taxon>Bacteroidota</taxon>
        <taxon>Cytophagia</taxon>
        <taxon>Cytophagales</taxon>
        <taxon>Shiellaceae</taxon>
        <taxon>Shiella</taxon>
    </lineage>
</organism>
<dbReference type="Gene3D" id="1.25.40.10">
    <property type="entry name" value="Tetratricopeptide repeat domain"/>
    <property type="match status" value="1"/>
</dbReference>
<comment type="similarity">
    <text evidence="1">Belongs to the leucine-binding protein family.</text>
</comment>
<keyword evidence="6" id="KW-1185">Reference proteome</keyword>
<evidence type="ECO:0000259" key="4">
    <source>
        <dbReference type="Pfam" id="PF13458"/>
    </source>
</evidence>
<reference evidence="5" key="1">
    <citation type="submission" date="2023-06" db="EMBL/GenBank/DDBJ databases">
        <title>Cytophagales bacterium Strain LB-30, isolated from soil.</title>
        <authorList>
            <person name="Liu B."/>
        </authorList>
    </citation>
    <scope>NUCLEOTIDE SEQUENCE</scope>
    <source>
        <strain evidence="5">LB-30</strain>
    </source>
</reference>
<feature type="domain" description="Leucine-binding protein" evidence="4">
    <location>
        <begin position="241"/>
        <end position="390"/>
    </location>
</feature>
<evidence type="ECO:0000313" key="6">
    <source>
        <dbReference type="Proteomes" id="UP001168552"/>
    </source>
</evidence>
<gene>
    <name evidence="5" type="ORF">QWY31_04920</name>
</gene>
<dbReference type="InterPro" id="IPR028082">
    <property type="entry name" value="Peripla_BP_I"/>
</dbReference>
<protein>
    <submittedName>
        <fullName evidence="5">ABC transporter substrate-binding protein</fullName>
    </submittedName>
</protein>
<name>A0ABT8F3N1_9BACT</name>
<evidence type="ECO:0000256" key="2">
    <source>
        <dbReference type="ARBA" id="ARBA00022729"/>
    </source>
</evidence>
<feature type="signal peptide" evidence="3">
    <location>
        <begin position="1"/>
        <end position="21"/>
    </location>
</feature>
<dbReference type="EMBL" id="JAUHJS010000002">
    <property type="protein sequence ID" value="MDN4164831.1"/>
    <property type="molecule type" value="Genomic_DNA"/>
</dbReference>
<feature type="chain" id="PRO_5045251390" evidence="3">
    <location>
        <begin position="22"/>
        <end position="589"/>
    </location>
</feature>
<evidence type="ECO:0000313" key="5">
    <source>
        <dbReference type="EMBL" id="MDN4164831.1"/>
    </source>
</evidence>
<comment type="caution">
    <text evidence="5">The sequence shown here is derived from an EMBL/GenBank/DDBJ whole genome shotgun (WGS) entry which is preliminary data.</text>
</comment>